<evidence type="ECO:0000259" key="3">
    <source>
        <dbReference type="Pfam" id="PF00155"/>
    </source>
</evidence>
<dbReference type="InterPro" id="IPR050087">
    <property type="entry name" value="AON_synthase_class-II"/>
</dbReference>
<comment type="caution">
    <text evidence="4">The sequence shown here is derived from an EMBL/GenBank/DDBJ whole genome shotgun (WGS) entry which is preliminary data.</text>
</comment>
<dbReference type="Gene3D" id="3.90.1150.10">
    <property type="entry name" value="Aspartate Aminotransferase, domain 1"/>
    <property type="match status" value="1"/>
</dbReference>
<dbReference type="GO" id="GO:0030170">
    <property type="term" value="F:pyridoxal phosphate binding"/>
    <property type="evidence" value="ECO:0007669"/>
    <property type="project" value="InterPro"/>
</dbReference>
<evidence type="ECO:0000313" key="4">
    <source>
        <dbReference type="EMBL" id="GGD48710.1"/>
    </source>
</evidence>
<keyword evidence="5" id="KW-1185">Reference proteome</keyword>
<dbReference type="InterPro" id="IPR015422">
    <property type="entry name" value="PyrdxlP-dep_Trfase_small"/>
</dbReference>
<reference evidence="4" key="1">
    <citation type="journal article" date="2014" name="Int. J. Syst. Evol. Microbiol.">
        <title>Complete genome sequence of Corynebacterium casei LMG S-19264T (=DSM 44701T), isolated from a smear-ripened cheese.</title>
        <authorList>
            <consortium name="US DOE Joint Genome Institute (JGI-PGF)"/>
            <person name="Walter F."/>
            <person name="Albersmeier A."/>
            <person name="Kalinowski J."/>
            <person name="Ruckert C."/>
        </authorList>
    </citation>
    <scope>NUCLEOTIDE SEQUENCE</scope>
    <source>
        <strain evidence="4">CGMCC 1.15958</strain>
    </source>
</reference>
<dbReference type="Proteomes" id="UP000609064">
    <property type="component" value="Unassembled WGS sequence"/>
</dbReference>
<dbReference type="AlphaFoldDB" id="A0A917DLH4"/>
<dbReference type="InterPro" id="IPR004839">
    <property type="entry name" value="Aminotransferase_I/II_large"/>
</dbReference>
<dbReference type="PANTHER" id="PTHR13693">
    <property type="entry name" value="CLASS II AMINOTRANSFERASE/8-AMINO-7-OXONONANOATE SYNTHASE"/>
    <property type="match status" value="1"/>
</dbReference>
<protein>
    <recommendedName>
        <fullName evidence="3">Aminotransferase class I/classII large domain-containing protein</fullName>
    </recommendedName>
</protein>
<dbReference type="Pfam" id="PF00155">
    <property type="entry name" value="Aminotran_1_2"/>
    <property type="match status" value="1"/>
</dbReference>
<organism evidence="4 5">
    <name type="scientific">Emticicia aquatilis</name>
    <dbReference type="NCBI Taxonomy" id="1537369"/>
    <lineage>
        <taxon>Bacteria</taxon>
        <taxon>Pseudomonadati</taxon>
        <taxon>Bacteroidota</taxon>
        <taxon>Cytophagia</taxon>
        <taxon>Cytophagales</taxon>
        <taxon>Leadbetterellaceae</taxon>
        <taxon>Emticicia</taxon>
    </lineage>
</organism>
<evidence type="ECO:0000256" key="1">
    <source>
        <dbReference type="ARBA" id="ARBA00001933"/>
    </source>
</evidence>
<keyword evidence="2" id="KW-0808">Transferase</keyword>
<evidence type="ECO:0000313" key="5">
    <source>
        <dbReference type="Proteomes" id="UP000609064"/>
    </source>
</evidence>
<gene>
    <name evidence="4" type="ORF">GCM10011514_11010</name>
</gene>
<comment type="cofactor">
    <cofactor evidence="1">
        <name>pyridoxal 5'-phosphate</name>
        <dbReference type="ChEBI" id="CHEBI:597326"/>
    </cofactor>
</comment>
<dbReference type="EMBL" id="BMKK01000002">
    <property type="protein sequence ID" value="GGD48710.1"/>
    <property type="molecule type" value="Genomic_DNA"/>
</dbReference>
<accession>A0A917DLH4</accession>
<feature type="domain" description="Aminotransferase class I/classII large" evidence="3">
    <location>
        <begin position="44"/>
        <end position="377"/>
    </location>
</feature>
<dbReference type="GO" id="GO:0016740">
    <property type="term" value="F:transferase activity"/>
    <property type="evidence" value="ECO:0007669"/>
    <property type="project" value="UniProtKB-KW"/>
</dbReference>
<name>A0A917DLH4_9BACT</name>
<dbReference type="Gene3D" id="3.40.640.10">
    <property type="entry name" value="Type I PLP-dependent aspartate aminotransferase-like (Major domain)"/>
    <property type="match status" value="1"/>
</dbReference>
<evidence type="ECO:0000256" key="2">
    <source>
        <dbReference type="ARBA" id="ARBA00022679"/>
    </source>
</evidence>
<dbReference type="RefSeq" id="WP_188765038.1">
    <property type="nucleotide sequence ID" value="NZ_BMKK01000002.1"/>
</dbReference>
<proteinExistence type="predicted"/>
<sequence length="429" mass="48687">MKNIDSRLSLIKEVFTKAHDLELIRIRAKLDNSSGSTFDLNGQDMTNFICNNYLAFEMDERVKQAAIEGIQRFGLQTSVSRTYVTFDHFNELEEKLEKIFELPTIIASCTALGNLAYIPLIVGSNDAIILDQFAHESVKMAANLLKVEGRHIEVIKHNNMEILEKRIKVLRETYTNIWYLADSVYSMHGDTAPIQDIETLLNSYDNFYCYLDDAHGMSWIGKNGKGFVLNKINKHEKLYIITALNKGFGAMSSALIFPNKEIKTYVETCNAAIRFSAPTPHAGILAASKIADIHLSSEIYEKQAQLNELITHFKSRAKQLNLPIINFSHTPIFYLAVGASVDVLFKFGKYFKDSGFLMSMASYPVVPVVHSGFRISLSLYQTTKSIDNLLFTIAEYIEDLERKGQFNREDALKGFKLNIKERERMLASI</sequence>
<dbReference type="SUPFAM" id="SSF53383">
    <property type="entry name" value="PLP-dependent transferases"/>
    <property type="match status" value="1"/>
</dbReference>
<dbReference type="InterPro" id="IPR015424">
    <property type="entry name" value="PyrdxlP-dep_Trfase"/>
</dbReference>
<dbReference type="InterPro" id="IPR015421">
    <property type="entry name" value="PyrdxlP-dep_Trfase_major"/>
</dbReference>
<reference evidence="4" key="2">
    <citation type="submission" date="2020-09" db="EMBL/GenBank/DDBJ databases">
        <authorList>
            <person name="Sun Q."/>
            <person name="Zhou Y."/>
        </authorList>
    </citation>
    <scope>NUCLEOTIDE SEQUENCE</scope>
    <source>
        <strain evidence="4">CGMCC 1.15958</strain>
    </source>
</reference>